<evidence type="ECO:0000256" key="5">
    <source>
        <dbReference type="ARBA" id="ARBA00022737"/>
    </source>
</evidence>
<feature type="compositionally biased region" description="Basic residues" evidence="9">
    <location>
        <begin position="283"/>
        <end position="300"/>
    </location>
</feature>
<evidence type="ECO:0000313" key="11">
    <source>
        <dbReference type="EnsemblMetazoa" id="AMEC000404-PA"/>
    </source>
</evidence>
<evidence type="ECO:0000256" key="4">
    <source>
        <dbReference type="ARBA" id="ARBA00022553"/>
    </source>
</evidence>
<organism evidence="11 12">
    <name type="scientific">Anopheles melas</name>
    <dbReference type="NCBI Taxonomy" id="34690"/>
    <lineage>
        <taxon>Eukaryota</taxon>
        <taxon>Metazoa</taxon>
        <taxon>Ecdysozoa</taxon>
        <taxon>Arthropoda</taxon>
        <taxon>Hexapoda</taxon>
        <taxon>Insecta</taxon>
        <taxon>Pterygota</taxon>
        <taxon>Neoptera</taxon>
        <taxon>Endopterygota</taxon>
        <taxon>Diptera</taxon>
        <taxon>Nematocera</taxon>
        <taxon>Culicoidea</taxon>
        <taxon>Culicidae</taxon>
        <taxon>Anophelinae</taxon>
        <taxon>Anopheles</taxon>
    </lineage>
</organism>
<keyword evidence="12" id="KW-1185">Reference proteome</keyword>
<dbReference type="CDD" id="cd00130">
    <property type="entry name" value="PAS"/>
    <property type="match status" value="2"/>
</dbReference>
<reference evidence="11" key="2">
    <citation type="submission" date="2020-05" db="UniProtKB">
        <authorList>
            <consortium name="EnsemblMetazoa"/>
        </authorList>
    </citation>
    <scope>IDENTIFICATION</scope>
    <source>
        <strain evidence="11">CM1001059</strain>
    </source>
</reference>
<feature type="compositionally biased region" description="Polar residues" evidence="9">
    <location>
        <begin position="303"/>
        <end position="316"/>
    </location>
</feature>
<dbReference type="Pfam" id="PF00989">
    <property type="entry name" value="PAS"/>
    <property type="match status" value="1"/>
</dbReference>
<dbReference type="GO" id="GO:0032922">
    <property type="term" value="P:circadian regulation of gene expression"/>
    <property type="evidence" value="ECO:0007669"/>
    <property type="project" value="TreeGrafter"/>
</dbReference>
<dbReference type="PROSITE" id="PS50112">
    <property type="entry name" value="PAS"/>
    <property type="match status" value="2"/>
</dbReference>
<accession>A0A182TDL0</accession>
<feature type="compositionally biased region" description="Low complexity" evidence="9">
    <location>
        <begin position="318"/>
        <end position="361"/>
    </location>
</feature>
<dbReference type="STRING" id="34690.A0A182TDL0"/>
<keyword evidence="5" id="KW-0677">Repeat</keyword>
<feature type="domain" description="PAS" evidence="10">
    <location>
        <begin position="384"/>
        <end position="426"/>
    </location>
</feature>
<feature type="domain" description="PAS" evidence="10">
    <location>
        <begin position="531"/>
        <end position="580"/>
    </location>
</feature>
<feature type="compositionally biased region" description="Low complexity" evidence="9">
    <location>
        <begin position="260"/>
        <end position="282"/>
    </location>
</feature>
<dbReference type="EnsemblMetazoa" id="AMEC000404-RA">
    <property type="protein sequence ID" value="AMEC000404-PA"/>
    <property type="gene ID" value="AMEC000404"/>
</dbReference>
<dbReference type="Pfam" id="PF14598">
    <property type="entry name" value="PAS_11"/>
    <property type="match status" value="1"/>
</dbReference>
<sequence length="974" mass="105029">GSSKSRHSGSNSSGSSGYGGKASTQASSIAPLPQAAAKRTKDKERKKKKLKTSTDSGTVPAPNGSAGPGGVTAGTAPNAAGTVANANAVSDVEQQTLVAGGCGEPEPMETTTGNSSVASVSGELGAVGAGAGGMQTASHGGESNEHHELGPVTGGNGTAELVSVEVAAAAAVAQIINEENTKDDRKHLSQEQLHRSGGGGMHDGRQKSLVAQSILPGPAPLPAGVASIVNSIATGAGLRAGTLSSSGTLLGVVQQQHQQQQQQQQHQQQQHHGGINQCQQKQTQHHHHHHHHGAHQHPKQQHSSMQDPSLANQKHVPQQHSAQQPHQQQQPLDKQHLQPQQQQQPQQPQQQQQQQQQAQTQSNTPRTNKPDVEDGFCCVISMHDGVVLFTTPSITHSLGFPKDMWLGRSFIDFVHPKDRATFASQITSKVVVPLGESKSGQKDQKNSLYVMLRKYRGLKTAGFGVTKTTVNYEPYRLVLTFREAPAENAEIMSGRSILLIISATPVKSVYKEPNESLCERDLKFSTRHTTSGVLSYVDGNSVESIGYLPQDILGRSVMELYHPDDMPILRKAYETVMVKGQTAGASFVSQPYRFLVNNGCYIVLSTEWTSFVNPWSRELEFVIGHHRILQGPSIADVFAVSPFYCQTQNQFSDDTLKEAKMVEEQILRLLKEPVAKPSDMVKQEVSKRCKALASFMEELMDEVAQPELKLNLLNESDFTFSERDSVMLGEISPHHEYFDSKSSSETPPSYNQLNYNENLQRFFDSRPAMNIEEQMKMDSSGGTNTETIGDEQQSHAVSPNQRGFSASGGGGSGGSAGNFSSESNAQMDSTTNTTSNTGGTGGTGTSSGGGGSFQPPTLTEELLCKHNEDMQKVMLKKHREARMVARGTDKNKKGPPDKAGYGGGAVGHGVKRGSSHSWEGDAHKTIKHQHNPDGGGCSAMLQQQQQKMGPVAPHALQQQLLIQQQHQQQQQQQQ</sequence>
<dbReference type="InterPro" id="IPR050760">
    <property type="entry name" value="Period_circadian_regulator"/>
</dbReference>
<feature type="compositionally biased region" description="Low complexity" evidence="9">
    <location>
        <begin position="817"/>
        <end position="837"/>
    </location>
</feature>
<dbReference type="AlphaFoldDB" id="A0A182TDL0"/>
<comment type="subcellular location">
    <subcellularLocation>
        <location evidence="2">Cytoplasm</location>
        <location evidence="2">Perinuclear region</location>
    </subcellularLocation>
    <subcellularLocation>
        <location evidence="1">Nucleus</location>
    </subcellularLocation>
</comment>
<dbReference type="GO" id="GO:0043153">
    <property type="term" value="P:entrainment of circadian clock by photoperiod"/>
    <property type="evidence" value="ECO:0007669"/>
    <property type="project" value="TreeGrafter"/>
</dbReference>
<proteinExistence type="predicted"/>
<protein>
    <recommendedName>
        <fullName evidence="8">Period circadian protein</fullName>
    </recommendedName>
</protein>
<evidence type="ECO:0000256" key="2">
    <source>
        <dbReference type="ARBA" id="ARBA00004556"/>
    </source>
</evidence>
<keyword evidence="6" id="KW-0090">Biological rhythms</keyword>
<evidence type="ECO:0000256" key="9">
    <source>
        <dbReference type="SAM" id="MobiDB-lite"/>
    </source>
</evidence>
<keyword evidence="4" id="KW-0597">Phosphoprotein</keyword>
<keyword evidence="3" id="KW-0963">Cytoplasm</keyword>
<feature type="compositionally biased region" description="Basic and acidic residues" evidence="9">
    <location>
        <begin position="884"/>
        <end position="896"/>
    </location>
</feature>
<dbReference type="Proteomes" id="UP000075902">
    <property type="component" value="Unassembled WGS sequence"/>
</dbReference>
<dbReference type="PANTHER" id="PTHR11269">
    <property type="entry name" value="PERIOD CIRCADIAN PROTEIN"/>
    <property type="match status" value="1"/>
</dbReference>
<dbReference type="GO" id="GO:0000122">
    <property type="term" value="P:negative regulation of transcription by RNA polymerase II"/>
    <property type="evidence" value="ECO:0007669"/>
    <property type="project" value="TreeGrafter"/>
</dbReference>
<dbReference type="GO" id="GO:0000976">
    <property type="term" value="F:transcription cis-regulatory region binding"/>
    <property type="evidence" value="ECO:0007669"/>
    <property type="project" value="TreeGrafter"/>
</dbReference>
<dbReference type="VEuPathDB" id="VectorBase:AMEC000404"/>
<evidence type="ECO:0000256" key="3">
    <source>
        <dbReference type="ARBA" id="ARBA00022490"/>
    </source>
</evidence>
<dbReference type="PANTHER" id="PTHR11269:SF16">
    <property type="entry name" value="PERIOD CIRCADIAN PROTEIN"/>
    <property type="match status" value="1"/>
</dbReference>
<dbReference type="InterPro" id="IPR000014">
    <property type="entry name" value="PAS"/>
</dbReference>
<feature type="compositionally biased region" description="Basic residues" evidence="9">
    <location>
        <begin position="38"/>
        <end position="51"/>
    </location>
</feature>
<feature type="compositionally biased region" description="Gly residues" evidence="9">
    <location>
        <begin position="838"/>
        <end position="852"/>
    </location>
</feature>
<dbReference type="FunFam" id="1.20.5.770:FF:000001">
    <property type="entry name" value="Period circadian protein"/>
    <property type="match status" value="1"/>
</dbReference>
<feature type="region of interest" description="Disordered" evidence="9">
    <location>
        <begin position="1"/>
        <end position="78"/>
    </location>
</feature>
<evidence type="ECO:0000313" key="12">
    <source>
        <dbReference type="Proteomes" id="UP000075902"/>
    </source>
</evidence>
<dbReference type="GO" id="GO:0005634">
    <property type="term" value="C:nucleus"/>
    <property type="evidence" value="ECO:0007669"/>
    <property type="project" value="UniProtKB-SubCell"/>
</dbReference>
<evidence type="ECO:0000256" key="1">
    <source>
        <dbReference type="ARBA" id="ARBA00004123"/>
    </source>
</evidence>
<reference evidence="12" key="1">
    <citation type="submission" date="2014-01" db="EMBL/GenBank/DDBJ databases">
        <title>The Genome Sequence of Anopheles melas CM1001059_A (V2).</title>
        <authorList>
            <consortium name="The Broad Institute Genomics Platform"/>
            <person name="Neafsey D.E."/>
            <person name="Besansky N."/>
            <person name="Howell P."/>
            <person name="Walton C."/>
            <person name="Young S.K."/>
            <person name="Zeng Q."/>
            <person name="Gargeya S."/>
            <person name="Fitzgerald M."/>
            <person name="Haas B."/>
            <person name="Abouelleil A."/>
            <person name="Allen A.W."/>
            <person name="Alvarado L."/>
            <person name="Arachchi H.M."/>
            <person name="Berlin A.M."/>
            <person name="Chapman S.B."/>
            <person name="Gainer-Dewar J."/>
            <person name="Goldberg J."/>
            <person name="Griggs A."/>
            <person name="Gujja S."/>
            <person name="Hansen M."/>
            <person name="Howarth C."/>
            <person name="Imamovic A."/>
            <person name="Ireland A."/>
            <person name="Larimer J."/>
            <person name="McCowan C."/>
            <person name="Murphy C."/>
            <person name="Pearson M."/>
            <person name="Poon T.W."/>
            <person name="Priest M."/>
            <person name="Roberts A."/>
            <person name="Saif S."/>
            <person name="Shea T."/>
            <person name="Sisk P."/>
            <person name="Sykes S."/>
            <person name="Wortman J."/>
            <person name="Nusbaum C."/>
            <person name="Birren B."/>
        </authorList>
    </citation>
    <scope>NUCLEOTIDE SEQUENCE [LARGE SCALE GENOMIC DNA]</scope>
    <source>
        <strain evidence="12">CM1001059</strain>
    </source>
</reference>
<dbReference type="FunFam" id="3.30.450.20:FF:000072">
    <property type="entry name" value="Period circadian protein"/>
    <property type="match status" value="1"/>
</dbReference>
<feature type="region of interest" description="Disordered" evidence="9">
    <location>
        <begin position="125"/>
        <end position="157"/>
    </location>
</feature>
<dbReference type="Gene3D" id="3.30.450.20">
    <property type="entry name" value="PAS domain"/>
    <property type="match status" value="2"/>
</dbReference>
<dbReference type="InterPro" id="IPR035965">
    <property type="entry name" value="PAS-like_dom_sf"/>
</dbReference>
<feature type="region of interest" description="Disordered" evidence="9">
    <location>
        <begin position="99"/>
        <end position="118"/>
    </location>
</feature>
<feature type="region of interest" description="Disordered" evidence="9">
    <location>
        <begin position="884"/>
        <end position="954"/>
    </location>
</feature>
<evidence type="ECO:0000256" key="7">
    <source>
        <dbReference type="ARBA" id="ARBA00023242"/>
    </source>
</evidence>
<evidence type="ECO:0000256" key="8">
    <source>
        <dbReference type="ARBA" id="ARBA00040849"/>
    </source>
</evidence>
<feature type="region of interest" description="Disordered" evidence="9">
    <location>
        <begin position="178"/>
        <end position="205"/>
    </location>
</feature>
<feature type="compositionally biased region" description="Basic and acidic residues" evidence="9">
    <location>
        <begin position="179"/>
        <end position="194"/>
    </location>
</feature>
<dbReference type="Gene3D" id="1.20.5.770">
    <property type="entry name" value="Single helix bin"/>
    <property type="match status" value="1"/>
</dbReference>
<dbReference type="FunFam" id="3.30.450.20:FF:000066">
    <property type="entry name" value="Period circadian protein"/>
    <property type="match status" value="1"/>
</dbReference>
<dbReference type="SUPFAM" id="SSF55785">
    <property type="entry name" value="PYP-like sensor domain (PAS domain)"/>
    <property type="match status" value="2"/>
</dbReference>
<name>A0A182TDL0_9DIPT</name>
<keyword evidence="7" id="KW-0539">Nucleus</keyword>
<dbReference type="GO" id="GO:0001222">
    <property type="term" value="F:transcription corepressor binding"/>
    <property type="evidence" value="ECO:0007669"/>
    <property type="project" value="TreeGrafter"/>
</dbReference>
<feature type="region of interest" description="Disordered" evidence="9">
    <location>
        <begin position="776"/>
        <end position="857"/>
    </location>
</feature>
<evidence type="ECO:0000259" key="10">
    <source>
        <dbReference type="PROSITE" id="PS50112"/>
    </source>
</evidence>
<feature type="region of interest" description="Disordered" evidence="9">
    <location>
        <begin position="260"/>
        <end position="372"/>
    </location>
</feature>
<dbReference type="SMART" id="SM00091">
    <property type="entry name" value="PAS"/>
    <property type="match status" value="2"/>
</dbReference>
<feature type="compositionally biased region" description="Gly residues" evidence="9">
    <location>
        <begin position="806"/>
        <end position="816"/>
    </location>
</feature>
<dbReference type="InterPro" id="IPR013767">
    <property type="entry name" value="PAS_fold"/>
</dbReference>
<feature type="compositionally biased region" description="Polar residues" evidence="9">
    <location>
        <begin position="780"/>
        <end position="802"/>
    </location>
</feature>
<dbReference type="GO" id="GO:0048471">
    <property type="term" value="C:perinuclear region of cytoplasm"/>
    <property type="evidence" value="ECO:0007669"/>
    <property type="project" value="UniProtKB-SubCell"/>
</dbReference>
<evidence type="ECO:0000256" key="6">
    <source>
        <dbReference type="ARBA" id="ARBA00023108"/>
    </source>
</evidence>